<accession>A0A5C7F2R0</accession>
<feature type="binding site" evidence="7">
    <location>
        <position position="8"/>
    </location>
    <ligand>
        <name>substrate</name>
    </ligand>
</feature>
<dbReference type="PANTHER" id="PTHR10395">
    <property type="entry name" value="URICASE AND TRANSTHYRETIN-RELATED"/>
    <property type="match status" value="1"/>
</dbReference>
<evidence type="ECO:0000256" key="3">
    <source>
        <dbReference type="ARBA" id="ARBA00009850"/>
    </source>
</evidence>
<dbReference type="PROSITE" id="PS00769">
    <property type="entry name" value="TRANSTHYRETIN_2"/>
    <property type="match status" value="1"/>
</dbReference>
<evidence type="ECO:0000256" key="1">
    <source>
        <dbReference type="ARBA" id="ARBA00001043"/>
    </source>
</evidence>
<dbReference type="OrthoDB" id="9792386at2"/>
<comment type="function">
    <text evidence="2">Catalyzes the hydrolysis of 5-hydroxyisourate (HIU) to 2-oxo-4-hydroxy-4-carboxy-5-ureidoimidazoline (OHCU).</text>
</comment>
<organism evidence="10 11">
    <name type="scientific">Alkalicoccus halolimnae</name>
    <dbReference type="NCBI Taxonomy" id="1667239"/>
    <lineage>
        <taxon>Bacteria</taxon>
        <taxon>Bacillati</taxon>
        <taxon>Bacillota</taxon>
        <taxon>Bacilli</taxon>
        <taxon>Bacillales</taxon>
        <taxon>Bacillaceae</taxon>
        <taxon>Alkalicoccus</taxon>
    </lineage>
</organism>
<dbReference type="RefSeq" id="WP_147804171.1">
    <property type="nucleotide sequence ID" value="NZ_CP144914.1"/>
</dbReference>
<dbReference type="NCBIfam" id="TIGR02962">
    <property type="entry name" value="hdxy_isourate"/>
    <property type="match status" value="1"/>
</dbReference>
<dbReference type="InterPro" id="IPR014306">
    <property type="entry name" value="Hydroxyisourate_hydrolase"/>
</dbReference>
<name>A0A5C7F2R0_9BACI</name>
<dbReference type="EC" id="3.5.2.17" evidence="8"/>
<reference evidence="10 11" key="1">
    <citation type="submission" date="2024-01" db="EMBL/GenBank/DDBJ databases">
        <title>Complete Genome Sequence of Alkalicoccus halolimnae BZ-SZ-XJ29T, a Moderately Halophilic Bacterium Isolated from a Salt Lake.</title>
        <authorList>
            <person name="Zhao B."/>
        </authorList>
    </citation>
    <scope>NUCLEOTIDE SEQUENCE [LARGE SCALE GENOMIC DNA]</scope>
    <source>
        <strain evidence="10 11">BZ-SZ-XJ29</strain>
    </source>
</reference>
<keyword evidence="11" id="KW-1185">Reference proteome</keyword>
<dbReference type="AlphaFoldDB" id="A0A5C7F2R0"/>
<comment type="catalytic activity">
    <reaction evidence="1 8">
        <text>5-hydroxyisourate + H2O = 5-hydroxy-2-oxo-4-ureido-2,5-dihydro-1H-imidazole-5-carboxylate + H(+)</text>
        <dbReference type="Rhea" id="RHEA:23736"/>
        <dbReference type="ChEBI" id="CHEBI:15377"/>
        <dbReference type="ChEBI" id="CHEBI:15378"/>
        <dbReference type="ChEBI" id="CHEBI:18072"/>
        <dbReference type="ChEBI" id="CHEBI:58639"/>
        <dbReference type="EC" id="3.5.2.17"/>
    </reaction>
</comment>
<dbReference type="Gene3D" id="2.60.40.180">
    <property type="entry name" value="Transthyretin/hydroxyisourate hydrolase domain"/>
    <property type="match status" value="1"/>
</dbReference>
<dbReference type="PROSITE" id="PS00768">
    <property type="entry name" value="TRANSTHYRETIN_1"/>
    <property type="match status" value="1"/>
</dbReference>
<dbReference type="Pfam" id="PF00576">
    <property type="entry name" value="Transthyretin"/>
    <property type="match status" value="1"/>
</dbReference>
<dbReference type="EMBL" id="CP144914">
    <property type="protein sequence ID" value="WWD80325.1"/>
    <property type="molecule type" value="Genomic_DNA"/>
</dbReference>
<dbReference type="InterPro" id="IPR023416">
    <property type="entry name" value="Transthyretin/HIU_hydrolase_d"/>
</dbReference>
<feature type="binding site" evidence="7">
    <location>
        <position position="48"/>
    </location>
    <ligand>
        <name>substrate</name>
    </ligand>
</feature>
<sequence>MSGKLTTHVLDTSIGRPASGILVELWRYEPKAGEFQKICEGRVKENGRFDKPLLEGTEMRTGRYEMLFHVYDYFQSQEVYQTEPPFYNVIPVSFGIADAAEHYHVPLLIAPGGYSTYRGS</sequence>
<evidence type="ECO:0000256" key="5">
    <source>
        <dbReference type="ARBA" id="ARBA00022631"/>
    </source>
</evidence>
<evidence type="ECO:0000256" key="7">
    <source>
        <dbReference type="PIRSR" id="PIRSR600895-51"/>
    </source>
</evidence>
<evidence type="ECO:0000256" key="4">
    <source>
        <dbReference type="ARBA" id="ARBA00011881"/>
    </source>
</evidence>
<dbReference type="GO" id="GO:0033971">
    <property type="term" value="F:hydroxyisourate hydrolase activity"/>
    <property type="evidence" value="ECO:0007669"/>
    <property type="project" value="UniProtKB-EC"/>
</dbReference>
<evidence type="ECO:0000259" key="9">
    <source>
        <dbReference type="Pfam" id="PF00576"/>
    </source>
</evidence>
<dbReference type="InterPro" id="IPR023418">
    <property type="entry name" value="Thyroxine_BS"/>
</dbReference>
<evidence type="ECO:0000256" key="8">
    <source>
        <dbReference type="RuleBase" id="RU361270"/>
    </source>
</evidence>
<gene>
    <name evidence="10" type="primary">uraH</name>
    <name evidence="10" type="ORF">FTX54_001785</name>
</gene>
<evidence type="ECO:0000256" key="6">
    <source>
        <dbReference type="ARBA" id="ARBA00022801"/>
    </source>
</evidence>
<comment type="subunit">
    <text evidence="4 8">Homotetramer.</text>
</comment>
<comment type="similarity">
    <text evidence="3 8">Belongs to the transthyretin family. 5-hydroxyisourate hydrolase subfamily.</text>
</comment>
<proteinExistence type="inferred from homology"/>
<dbReference type="KEGG" id="ahal:FTX54_001785"/>
<feature type="domain" description="Transthyretin/hydroxyisourate hydrolase" evidence="9">
    <location>
        <begin position="5"/>
        <end position="119"/>
    </location>
</feature>
<dbReference type="PANTHER" id="PTHR10395:SF7">
    <property type="entry name" value="5-HYDROXYISOURATE HYDROLASE"/>
    <property type="match status" value="1"/>
</dbReference>
<keyword evidence="5 8" id="KW-0659">Purine metabolism</keyword>
<evidence type="ECO:0000313" key="11">
    <source>
        <dbReference type="Proteomes" id="UP000321816"/>
    </source>
</evidence>
<dbReference type="Proteomes" id="UP000321816">
    <property type="component" value="Chromosome"/>
</dbReference>
<dbReference type="PRINTS" id="PR00189">
    <property type="entry name" value="TRNSTHYRETIN"/>
</dbReference>
<protein>
    <recommendedName>
        <fullName evidence="8">5-hydroxyisourate hydrolase</fullName>
        <shortName evidence="8">HIU hydrolase</shortName>
        <shortName evidence="8">HIUHase</shortName>
        <ecNumber evidence="8">3.5.2.17</ecNumber>
    </recommendedName>
</protein>
<feature type="binding site" evidence="7">
    <location>
        <position position="117"/>
    </location>
    <ligand>
        <name>substrate</name>
    </ligand>
</feature>
<dbReference type="InterPro" id="IPR036817">
    <property type="entry name" value="Transthyretin/HIU_hydrolase_sf"/>
</dbReference>
<evidence type="ECO:0000256" key="2">
    <source>
        <dbReference type="ARBA" id="ARBA00002704"/>
    </source>
</evidence>
<dbReference type="SUPFAM" id="SSF49472">
    <property type="entry name" value="Transthyretin (synonym: prealbumin)"/>
    <property type="match status" value="1"/>
</dbReference>
<dbReference type="InterPro" id="IPR000895">
    <property type="entry name" value="Transthyretin/HIU_hydrolase"/>
</dbReference>
<dbReference type="CDD" id="cd05822">
    <property type="entry name" value="TLP_HIUase"/>
    <property type="match status" value="1"/>
</dbReference>
<keyword evidence="6 8" id="KW-0378">Hydrolase</keyword>
<dbReference type="GO" id="GO:0006144">
    <property type="term" value="P:purine nucleobase metabolic process"/>
    <property type="evidence" value="ECO:0007669"/>
    <property type="project" value="UniProtKB-KW"/>
</dbReference>
<dbReference type="InterPro" id="IPR023419">
    <property type="entry name" value="Transthyretin_CS"/>
</dbReference>
<evidence type="ECO:0000313" key="10">
    <source>
        <dbReference type="EMBL" id="WWD80325.1"/>
    </source>
</evidence>